<accession>A0A1J1I463</accession>
<keyword evidence="1" id="KW-0812">Transmembrane</keyword>
<keyword evidence="3" id="KW-1185">Reference proteome</keyword>
<dbReference type="EMBL" id="CVRI01000040">
    <property type="protein sequence ID" value="CRK95096.1"/>
    <property type="molecule type" value="Genomic_DNA"/>
</dbReference>
<reference evidence="2 3" key="1">
    <citation type="submission" date="2015-04" db="EMBL/GenBank/DDBJ databases">
        <authorList>
            <person name="Syromyatnikov M.Y."/>
            <person name="Popov V.N."/>
        </authorList>
    </citation>
    <scope>NUCLEOTIDE SEQUENCE [LARGE SCALE GENOMIC DNA]</scope>
</reference>
<proteinExistence type="predicted"/>
<evidence type="ECO:0000256" key="1">
    <source>
        <dbReference type="SAM" id="Phobius"/>
    </source>
</evidence>
<gene>
    <name evidence="2" type="ORF">CLUMA_CG008574</name>
</gene>
<keyword evidence="1" id="KW-0472">Membrane</keyword>
<protein>
    <submittedName>
        <fullName evidence="2">CLUMA_CG008574, isoform A</fullName>
    </submittedName>
</protein>
<name>A0A1J1I463_9DIPT</name>
<evidence type="ECO:0000313" key="3">
    <source>
        <dbReference type="Proteomes" id="UP000183832"/>
    </source>
</evidence>
<evidence type="ECO:0000313" key="2">
    <source>
        <dbReference type="EMBL" id="CRK95096.1"/>
    </source>
</evidence>
<dbReference type="Proteomes" id="UP000183832">
    <property type="component" value="Unassembled WGS sequence"/>
</dbReference>
<dbReference type="AlphaFoldDB" id="A0A1J1I463"/>
<sequence length="107" mass="12403">MLVVLRNKPIFLYRCASQVNFHVLECFSQKFILFAEITEQTAMWFSGSVHDAFDVQIHDSFEQARTDIALLITIAAITIEISLQFFAFQSVMKRRNIHFETLPSRCA</sequence>
<organism evidence="2 3">
    <name type="scientific">Clunio marinus</name>
    <dbReference type="NCBI Taxonomy" id="568069"/>
    <lineage>
        <taxon>Eukaryota</taxon>
        <taxon>Metazoa</taxon>
        <taxon>Ecdysozoa</taxon>
        <taxon>Arthropoda</taxon>
        <taxon>Hexapoda</taxon>
        <taxon>Insecta</taxon>
        <taxon>Pterygota</taxon>
        <taxon>Neoptera</taxon>
        <taxon>Endopterygota</taxon>
        <taxon>Diptera</taxon>
        <taxon>Nematocera</taxon>
        <taxon>Chironomoidea</taxon>
        <taxon>Chironomidae</taxon>
        <taxon>Clunio</taxon>
    </lineage>
</organism>
<feature type="transmembrane region" description="Helical" evidence="1">
    <location>
        <begin position="68"/>
        <end position="88"/>
    </location>
</feature>
<keyword evidence="1" id="KW-1133">Transmembrane helix</keyword>